<dbReference type="Proteomes" id="UP000590460">
    <property type="component" value="Unassembled WGS sequence"/>
</dbReference>
<evidence type="ECO:0000313" key="8">
    <source>
        <dbReference type="Proteomes" id="UP000590460"/>
    </source>
</evidence>
<dbReference type="PANTHER" id="PTHR42839">
    <property type="entry name" value="ISOCHORISMATE SYNTHASE ENTC"/>
    <property type="match status" value="1"/>
</dbReference>
<gene>
    <name evidence="7" type="ORF">HF966_05755</name>
</gene>
<proteinExistence type="inferred from homology"/>
<dbReference type="Pfam" id="PF00425">
    <property type="entry name" value="Chorismate_bind"/>
    <property type="match status" value="1"/>
</dbReference>
<dbReference type="InterPro" id="IPR015890">
    <property type="entry name" value="Chorismate_C"/>
</dbReference>
<reference evidence="7 8" key="1">
    <citation type="submission" date="2020-04" db="EMBL/GenBank/DDBJ databases">
        <title>MicrobeNet Type strains.</title>
        <authorList>
            <person name="Nicholson A.C."/>
        </authorList>
    </citation>
    <scope>NUCLEOTIDE SEQUENCE [LARGE SCALE GENOMIC DNA]</scope>
    <source>
        <strain evidence="7 8">CCUG 54536</strain>
    </source>
</reference>
<comment type="caution">
    <text evidence="7">The sequence shown here is derived from an EMBL/GenBank/DDBJ whole genome shotgun (WGS) entry which is preliminary data.</text>
</comment>
<dbReference type="NCBIfam" id="TIGR00543">
    <property type="entry name" value="isochor_syn"/>
    <property type="match status" value="1"/>
</dbReference>
<accession>A0A846ZCR4</accession>
<dbReference type="InterPro" id="IPR005801">
    <property type="entry name" value="ADC_synthase"/>
</dbReference>
<comment type="similarity">
    <text evidence="2">Belongs to the isochorismate synthase family.</text>
</comment>
<dbReference type="InterPro" id="IPR004561">
    <property type="entry name" value="IsoChor_synthase"/>
</dbReference>
<sequence length="397" mass="43886">MAHQYTRLFNTNDLQQLYAALETAEYGAYFTTPTRDVRRFGIDATAIATTAAALSGPVIFGAQAFDHQLYPASQLMRGFWFVPKVVVTITGETITFVSDEVSDFDAWLARFQPVSGQVVDDMAITDETDWVDRTANLIDTLAIDQHLDKVVFGRQQQHQLSDHLYLAQLIGALGEQDNTYHVVLKRQAELFISATPERLVKLSAGKLATAAVAGTSRRGRKKAEDEALEVALLASEKNRVEHQYVVDSLAERLQHVTSELHIPTTPQLLKNKQVQHLYTPITGQLVDNMSLTAVVTSLHPTPALGGVPREAALAYIAAHEKRPRGLFAGPVGYFTADNSGEFVVGIRSMYVNQLTHQATLFAGAGIVSDSDAQQEYDETGLKFEPMRQLLKDYNHVE</sequence>
<evidence type="ECO:0000256" key="1">
    <source>
        <dbReference type="ARBA" id="ARBA00000799"/>
    </source>
</evidence>
<dbReference type="GO" id="GO:0008909">
    <property type="term" value="F:isochorismate synthase activity"/>
    <property type="evidence" value="ECO:0007669"/>
    <property type="project" value="UniProtKB-EC"/>
</dbReference>
<comment type="catalytic activity">
    <reaction evidence="1">
        <text>chorismate = isochorismate</text>
        <dbReference type="Rhea" id="RHEA:18985"/>
        <dbReference type="ChEBI" id="CHEBI:29748"/>
        <dbReference type="ChEBI" id="CHEBI:29780"/>
        <dbReference type="EC" id="5.4.4.2"/>
    </reaction>
</comment>
<evidence type="ECO:0000259" key="6">
    <source>
        <dbReference type="Pfam" id="PF00425"/>
    </source>
</evidence>
<evidence type="ECO:0000256" key="4">
    <source>
        <dbReference type="ARBA" id="ARBA00023235"/>
    </source>
</evidence>
<dbReference type="RefSeq" id="WP_168677026.1">
    <property type="nucleotide sequence ID" value="NZ_BPKV01000015.1"/>
</dbReference>
<evidence type="ECO:0000313" key="7">
    <source>
        <dbReference type="EMBL" id="NKZ18678.1"/>
    </source>
</evidence>
<keyword evidence="4 7" id="KW-0413">Isomerase</keyword>
<feature type="domain" description="Chorismate-utilising enzyme C-terminal" evidence="6">
    <location>
        <begin position="128"/>
        <end position="382"/>
    </location>
</feature>
<dbReference type="EMBL" id="JAAXPO010000005">
    <property type="protein sequence ID" value="NKZ18678.1"/>
    <property type="molecule type" value="Genomic_DNA"/>
</dbReference>
<evidence type="ECO:0000256" key="3">
    <source>
        <dbReference type="ARBA" id="ARBA00012824"/>
    </source>
</evidence>
<dbReference type="AlphaFoldDB" id="A0A846ZCR4"/>
<organism evidence="7 8">
    <name type="scientific">Leuconostoc holzapfelii</name>
    <dbReference type="NCBI Taxonomy" id="434464"/>
    <lineage>
        <taxon>Bacteria</taxon>
        <taxon>Bacillati</taxon>
        <taxon>Bacillota</taxon>
        <taxon>Bacilli</taxon>
        <taxon>Lactobacillales</taxon>
        <taxon>Lactobacillaceae</taxon>
        <taxon>Leuconostoc</taxon>
    </lineage>
</organism>
<evidence type="ECO:0000256" key="2">
    <source>
        <dbReference type="ARBA" id="ARBA00005297"/>
    </source>
</evidence>
<dbReference type="SUPFAM" id="SSF56322">
    <property type="entry name" value="ADC synthase"/>
    <property type="match status" value="1"/>
</dbReference>
<dbReference type="PANTHER" id="PTHR42839:SF1">
    <property type="entry name" value="ISOCHORISMATE SYNTHASE MENF"/>
    <property type="match status" value="1"/>
</dbReference>
<evidence type="ECO:0000256" key="5">
    <source>
        <dbReference type="ARBA" id="ARBA00041564"/>
    </source>
</evidence>
<dbReference type="EC" id="5.4.4.2" evidence="3"/>
<protein>
    <recommendedName>
        <fullName evidence="3">isochorismate synthase</fullName>
        <ecNumber evidence="3">5.4.4.2</ecNumber>
    </recommendedName>
    <alternativeName>
        <fullName evidence="5">Isochorismate mutase</fullName>
    </alternativeName>
</protein>
<name>A0A846ZCR4_9LACO</name>
<dbReference type="Gene3D" id="3.60.120.10">
    <property type="entry name" value="Anthranilate synthase"/>
    <property type="match status" value="1"/>
</dbReference>
<dbReference type="GO" id="GO:0009697">
    <property type="term" value="P:salicylic acid biosynthetic process"/>
    <property type="evidence" value="ECO:0007669"/>
    <property type="project" value="TreeGrafter"/>
</dbReference>